<feature type="signal peptide" evidence="2">
    <location>
        <begin position="1"/>
        <end position="22"/>
    </location>
</feature>
<keyword evidence="2" id="KW-0732">Signal</keyword>
<dbReference type="EMBL" id="RWJN01000176">
    <property type="protein sequence ID" value="TCD65535.1"/>
    <property type="molecule type" value="Genomic_DNA"/>
</dbReference>
<reference evidence="3 4" key="1">
    <citation type="submission" date="2018-11" db="EMBL/GenBank/DDBJ databases">
        <title>Genome assembly of Steccherinum ochraceum LE-BIN_3174, the white-rot fungus of the Steccherinaceae family (The Residual Polyporoid clade, Polyporales, Basidiomycota).</title>
        <authorList>
            <person name="Fedorova T.V."/>
            <person name="Glazunova O.A."/>
            <person name="Landesman E.O."/>
            <person name="Moiseenko K.V."/>
            <person name="Psurtseva N.V."/>
            <person name="Savinova O.S."/>
            <person name="Shakhova N.V."/>
            <person name="Tyazhelova T.V."/>
            <person name="Vasina D.V."/>
        </authorList>
    </citation>
    <scope>NUCLEOTIDE SEQUENCE [LARGE SCALE GENOMIC DNA]</scope>
    <source>
        <strain evidence="3 4">LE-BIN_3174</strain>
    </source>
</reference>
<gene>
    <name evidence="3" type="ORF">EIP91_002544</name>
</gene>
<keyword evidence="4" id="KW-1185">Reference proteome</keyword>
<evidence type="ECO:0000256" key="2">
    <source>
        <dbReference type="SAM" id="SignalP"/>
    </source>
</evidence>
<dbReference type="Proteomes" id="UP000292702">
    <property type="component" value="Unassembled WGS sequence"/>
</dbReference>
<feature type="compositionally biased region" description="Basic residues" evidence="1">
    <location>
        <begin position="253"/>
        <end position="263"/>
    </location>
</feature>
<feature type="region of interest" description="Disordered" evidence="1">
    <location>
        <begin position="253"/>
        <end position="302"/>
    </location>
</feature>
<comment type="caution">
    <text evidence="3">The sequence shown here is derived from an EMBL/GenBank/DDBJ whole genome shotgun (WGS) entry which is preliminary data.</text>
</comment>
<accession>A0A4R0RIC3</accession>
<sequence>MTNPALVGMVLFAGLMVEGVVTGRLRAPEPDIDSILPTGDTIRDIYGIDDIDDELIGHQALLKVPSKEEDDGIFVVPEPPRATLSPSPPKDLCSNFMQSPAYVKPVNSEVVKAATVGRRVGWGGGQIFFNLPQTYLQYYDNAAEDSQHVVEDFQNVIASSTALVLYQPLLRFAVDARVKTEPVGIDDDITLISTQPAVGSLSSRIPDDVTALTKLALVVYRPLCVPLPIGYRKFYVTAAGVAYEIVGRPIPKRRTRRGKKKKATQLDADVENKESVGDGPKHQVKVQQLSSRPALAATSAHC</sequence>
<evidence type="ECO:0000313" key="3">
    <source>
        <dbReference type="EMBL" id="TCD65535.1"/>
    </source>
</evidence>
<dbReference type="AlphaFoldDB" id="A0A4R0RIC3"/>
<evidence type="ECO:0000256" key="1">
    <source>
        <dbReference type="SAM" id="MobiDB-lite"/>
    </source>
</evidence>
<protein>
    <submittedName>
        <fullName evidence="3">Uncharacterized protein</fullName>
    </submittedName>
</protein>
<feature type="compositionally biased region" description="Basic and acidic residues" evidence="1">
    <location>
        <begin position="270"/>
        <end position="281"/>
    </location>
</feature>
<evidence type="ECO:0000313" key="4">
    <source>
        <dbReference type="Proteomes" id="UP000292702"/>
    </source>
</evidence>
<name>A0A4R0RIC3_9APHY</name>
<organism evidence="3 4">
    <name type="scientific">Steccherinum ochraceum</name>
    <dbReference type="NCBI Taxonomy" id="92696"/>
    <lineage>
        <taxon>Eukaryota</taxon>
        <taxon>Fungi</taxon>
        <taxon>Dikarya</taxon>
        <taxon>Basidiomycota</taxon>
        <taxon>Agaricomycotina</taxon>
        <taxon>Agaricomycetes</taxon>
        <taxon>Polyporales</taxon>
        <taxon>Steccherinaceae</taxon>
        <taxon>Steccherinum</taxon>
    </lineage>
</organism>
<feature type="chain" id="PRO_5020689901" evidence="2">
    <location>
        <begin position="23"/>
        <end position="302"/>
    </location>
</feature>
<proteinExistence type="predicted"/>